<evidence type="ECO:0000313" key="4">
    <source>
        <dbReference type="Proteomes" id="UP000807025"/>
    </source>
</evidence>
<dbReference type="AlphaFoldDB" id="A0A9P6DBQ2"/>
<protein>
    <submittedName>
        <fullName evidence="3">Uncharacterized protein</fullName>
    </submittedName>
</protein>
<dbReference type="EMBL" id="MU154629">
    <property type="protein sequence ID" value="KAF9490959.1"/>
    <property type="molecule type" value="Genomic_DNA"/>
</dbReference>
<keyword evidence="2" id="KW-1133">Transmembrane helix</keyword>
<name>A0A9P6DBQ2_PLEER</name>
<keyword evidence="4" id="KW-1185">Reference proteome</keyword>
<sequence>MRMKNYHVKGAPQGRTRNLHALRHEIEIALLVQLSERLKLKAGRANLFTMQLLFATVLALVCISTIVAKQETNAERLTRGLTPLPPKFRSILPGFLPTRSYGAKRSAVSPQPPSPPNTYSGMVQVRNSEGRSVGYLKNWAGVSPINGVNFGSEQEDLHVSFTLPHGTNGPFDILVTNPNFEKPHYAGVSTGSTPGSLAAQRSNIITFTNVPQTPPGSPPILSGTASAYVESAIWFFDPETKEITAQFINPDGSEPPTVFAYNIRNNQIFFVGDLGAWNAEHANTPSSAVTFHLEGL</sequence>
<reference evidence="3" key="1">
    <citation type="submission" date="2020-11" db="EMBL/GenBank/DDBJ databases">
        <authorList>
            <consortium name="DOE Joint Genome Institute"/>
            <person name="Ahrendt S."/>
            <person name="Riley R."/>
            <person name="Andreopoulos W."/>
            <person name="Labutti K."/>
            <person name="Pangilinan J."/>
            <person name="Ruiz-Duenas F.J."/>
            <person name="Barrasa J.M."/>
            <person name="Sanchez-Garcia M."/>
            <person name="Camarero S."/>
            <person name="Miyauchi S."/>
            <person name="Serrano A."/>
            <person name="Linde D."/>
            <person name="Babiker R."/>
            <person name="Drula E."/>
            <person name="Ayuso-Fernandez I."/>
            <person name="Pacheco R."/>
            <person name="Padilla G."/>
            <person name="Ferreira P."/>
            <person name="Barriuso J."/>
            <person name="Kellner H."/>
            <person name="Castanera R."/>
            <person name="Alfaro M."/>
            <person name="Ramirez L."/>
            <person name="Pisabarro A.G."/>
            <person name="Kuo A."/>
            <person name="Tritt A."/>
            <person name="Lipzen A."/>
            <person name="He G."/>
            <person name="Yan M."/>
            <person name="Ng V."/>
            <person name="Cullen D."/>
            <person name="Martin F."/>
            <person name="Rosso M.-N."/>
            <person name="Henrissat B."/>
            <person name="Hibbett D."/>
            <person name="Martinez A.T."/>
            <person name="Grigoriev I.V."/>
        </authorList>
    </citation>
    <scope>NUCLEOTIDE SEQUENCE</scope>
    <source>
        <strain evidence="3">ATCC 90797</strain>
    </source>
</reference>
<keyword evidence="2" id="KW-0812">Transmembrane</keyword>
<feature type="region of interest" description="Disordered" evidence="1">
    <location>
        <begin position="102"/>
        <end position="122"/>
    </location>
</feature>
<feature type="transmembrane region" description="Helical" evidence="2">
    <location>
        <begin position="47"/>
        <end position="68"/>
    </location>
</feature>
<dbReference type="Proteomes" id="UP000807025">
    <property type="component" value="Unassembled WGS sequence"/>
</dbReference>
<comment type="caution">
    <text evidence="3">The sequence shown here is derived from an EMBL/GenBank/DDBJ whole genome shotgun (WGS) entry which is preliminary data.</text>
</comment>
<evidence type="ECO:0000313" key="3">
    <source>
        <dbReference type="EMBL" id="KAF9490959.1"/>
    </source>
</evidence>
<dbReference type="OrthoDB" id="3167181at2759"/>
<organism evidence="3 4">
    <name type="scientific">Pleurotus eryngii</name>
    <name type="common">Boletus of the steppes</name>
    <dbReference type="NCBI Taxonomy" id="5323"/>
    <lineage>
        <taxon>Eukaryota</taxon>
        <taxon>Fungi</taxon>
        <taxon>Dikarya</taxon>
        <taxon>Basidiomycota</taxon>
        <taxon>Agaricomycotina</taxon>
        <taxon>Agaricomycetes</taxon>
        <taxon>Agaricomycetidae</taxon>
        <taxon>Agaricales</taxon>
        <taxon>Pleurotineae</taxon>
        <taxon>Pleurotaceae</taxon>
        <taxon>Pleurotus</taxon>
    </lineage>
</organism>
<accession>A0A9P6DBQ2</accession>
<proteinExistence type="predicted"/>
<gene>
    <name evidence="3" type="ORF">BDN71DRAFT_1510785</name>
</gene>
<keyword evidence="2" id="KW-0472">Membrane</keyword>
<evidence type="ECO:0000256" key="1">
    <source>
        <dbReference type="SAM" id="MobiDB-lite"/>
    </source>
</evidence>
<evidence type="ECO:0000256" key="2">
    <source>
        <dbReference type="SAM" id="Phobius"/>
    </source>
</evidence>